<dbReference type="InterPro" id="IPR046496">
    <property type="entry name" value="DUF6589"/>
</dbReference>
<keyword evidence="3" id="KW-1185">Reference proteome</keyword>
<dbReference type="STRING" id="98765.A0A2R6RLJ5"/>
<proteinExistence type="predicted"/>
<reference evidence="2 3" key="1">
    <citation type="submission" date="2018-02" db="EMBL/GenBank/DDBJ databases">
        <title>Genome sequence of the basidiomycete white-rot fungus Phlebia centrifuga.</title>
        <authorList>
            <person name="Granchi Z."/>
            <person name="Peng M."/>
            <person name="de Vries R.P."/>
            <person name="Hilden K."/>
            <person name="Makela M.R."/>
            <person name="Grigoriev I."/>
            <person name="Riley R."/>
        </authorList>
    </citation>
    <scope>NUCLEOTIDE SEQUENCE [LARGE SCALE GENOMIC DNA]</scope>
    <source>
        <strain evidence="2 3">FBCC195</strain>
    </source>
</reference>
<feature type="domain" description="DUF6589" evidence="1">
    <location>
        <begin position="121"/>
        <end position="485"/>
    </location>
</feature>
<dbReference type="OrthoDB" id="4743193at2759"/>
<dbReference type="EMBL" id="MLYV02000234">
    <property type="protein sequence ID" value="PSS30901.1"/>
    <property type="molecule type" value="Genomic_DNA"/>
</dbReference>
<evidence type="ECO:0000313" key="3">
    <source>
        <dbReference type="Proteomes" id="UP000186601"/>
    </source>
</evidence>
<accession>A0A2R6RLJ5</accession>
<comment type="caution">
    <text evidence="2">The sequence shown here is derived from an EMBL/GenBank/DDBJ whole genome shotgun (WGS) entry which is preliminary data.</text>
</comment>
<evidence type="ECO:0000259" key="1">
    <source>
        <dbReference type="Pfam" id="PF20231"/>
    </source>
</evidence>
<sequence length="486" mass="55070">MGTTISLNAIHDSIRSLSNESREEILKLGQTLTAAYAFDNFDVDLKPSVPTIEKSSDTLKHLTSGLLFLLSHIISPHDLRCSAELWKKSQLNDESDNLPEDLAPLPDWQNLLRIHPKHSELDSHGMSSRDRWNAWKFLHDLCHHGPEYFAQFRAILDEPEVIEEVPLVKTKLVPARAMDINNGTVDGNRDAIQTLLAQGGIGDPNDAEEGGEEDVVNATEHVVLFHGDLGSGEKIHSAQLRRMLERMPHRRLQSSIFVFGLFHLKMACADGIWRIFIKPKAARNDSTCIMRHVAFLRSREMGTVISQPGFRRMHEIIMHDGICMRLECWRVLVNKKDERILSLQAYAASGPTFSNLQVLADILALEYVARQPDLRELREKTAGQRDKQFENGVIANQYFLLYEELSRAMDSGDIGRVELTFAPWAFIFKGTGKHKYAAQMFKHITDVHMFYPEGLKLAVRYSMLVNPSGKAGCFRATDWCVELANL</sequence>
<evidence type="ECO:0000313" key="2">
    <source>
        <dbReference type="EMBL" id="PSS30901.1"/>
    </source>
</evidence>
<organism evidence="2 3">
    <name type="scientific">Hermanssonia centrifuga</name>
    <dbReference type="NCBI Taxonomy" id="98765"/>
    <lineage>
        <taxon>Eukaryota</taxon>
        <taxon>Fungi</taxon>
        <taxon>Dikarya</taxon>
        <taxon>Basidiomycota</taxon>
        <taxon>Agaricomycotina</taxon>
        <taxon>Agaricomycetes</taxon>
        <taxon>Polyporales</taxon>
        <taxon>Meruliaceae</taxon>
        <taxon>Hermanssonia</taxon>
    </lineage>
</organism>
<dbReference type="Proteomes" id="UP000186601">
    <property type="component" value="Unassembled WGS sequence"/>
</dbReference>
<protein>
    <recommendedName>
        <fullName evidence="1">DUF6589 domain-containing protein</fullName>
    </recommendedName>
</protein>
<name>A0A2R6RLJ5_9APHY</name>
<dbReference type="AlphaFoldDB" id="A0A2R6RLJ5"/>
<gene>
    <name evidence="2" type="ORF">PHLCEN_2v2562</name>
</gene>
<dbReference type="Pfam" id="PF20231">
    <property type="entry name" value="DUF6589"/>
    <property type="match status" value="1"/>
</dbReference>